<comment type="caution">
    <text evidence="2">The sequence shown here is derived from an EMBL/GenBank/DDBJ whole genome shotgun (WGS) entry which is preliminary data.</text>
</comment>
<dbReference type="Gene3D" id="1.10.1660.10">
    <property type="match status" value="1"/>
</dbReference>
<evidence type="ECO:0000313" key="3">
    <source>
        <dbReference type="Proteomes" id="UP000703590"/>
    </source>
</evidence>
<feature type="domain" description="HTH merR-type" evidence="1">
    <location>
        <begin position="13"/>
        <end position="75"/>
    </location>
</feature>
<dbReference type="RefSeq" id="WP_205457620.1">
    <property type="nucleotide sequence ID" value="NZ_JAFHKK010000001.1"/>
</dbReference>
<proteinExistence type="predicted"/>
<name>A0ABS2WNK4_9BACT</name>
<dbReference type="InterPro" id="IPR009061">
    <property type="entry name" value="DNA-bd_dom_put_sf"/>
</dbReference>
<evidence type="ECO:0000259" key="1">
    <source>
        <dbReference type="Pfam" id="PF13411"/>
    </source>
</evidence>
<dbReference type="Proteomes" id="UP000703590">
    <property type="component" value="Unassembled WGS sequence"/>
</dbReference>
<evidence type="ECO:0000313" key="2">
    <source>
        <dbReference type="EMBL" id="MBN2963178.1"/>
    </source>
</evidence>
<organism evidence="2 3">
    <name type="scientific">Sulfurospirillum tamanense</name>
    <dbReference type="NCBI Taxonomy" id="2813362"/>
    <lineage>
        <taxon>Bacteria</taxon>
        <taxon>Pseudomonadati</taxon>
        <taxon>Campylobacterota</taxon>
        <taxon>Epsilonproteobacteria</taxon>
        <taxon>Campylobacterales</taxon>
        <taxon>Sulfurospirillaceae</taxon>
        <taxon>Sulfurospirillum</taxon>
    </lineage>
</organism>
<accession>A0ABS2WNK4</accession>
<dbReference type="SUPFAM" id="SSF46955">
    <property type="entry name" value="Putative DNA-binding domain"/>
    <property type="match status" value="1"/>
</dbReference>
<dbReference type="Pfam" id="PF13411">
    <property type="entry name" value="MerR_1"/>
    <property type="match status" value="1"/>
</dbReference>
<sequence length="113" mass="12924">MALIDSDKPIIPLSSVAQMLSAKLRTLRMYEEKGLLPVHEHGKKLYSINDLRLIAFVHYLVSFKKVNANGVRFVLELLNEHLDGEQKEALLTSVEELIEKVSPKEIDSEFEDF</sequence>
<reference evidence="2" key="1">
    <citation type="submission" date="2021-02" db="EMBL/GenBank/DDBJ databases">
        <title>Sulfurospirillum tamanensis sp. nov.</title>
        <authorList>
            <person name="Frolova A."/>
            <person name="Merkel A."/>
            <person name="Slobodkin A."/>
        </authorList>
    </citation>
    <scope>NUCLEOTIDE SEQUENCE</scope>
    <source>
        <strain evidence="2">T05b</strain>
    </source>
</reference>
<reference evidence="2" key="2">
    <citation type="submission" date="2021-02" db="EMBL/GenBank/DDBJ databases">
        <authorList>
            <person name="Merkel A.Y."/>
        </authorList>
    </citation>
    <scope>NUCLEOTIDE SEQUENCE</scope>
    <source>
        <strain evidence="2">T05b</strain>
    </source>
</reference>
<dbReference type="InterPro" id="IPR000551">
    <property type="entry name" value="MerR-type_HTH_dom"/>
</dbReference>
<gene>
    <name evidence="2" type="ORF">JWV37_00155</name>
</gene>
<keyword evidence="3" id="KW-1185">Reference proteome</keyword>
<dbReference type="EMBL" id="JAFHKK010000001">
    <property type="protein sequence ID" value="MBN2963178.1"/>
    <property type="molecule type" value="Genomic_DNA"/>
</dbReference>
<protein>
    <submittedName>
        <fullName evidence="2">MerR family transcriptional regulator</fullName>
    </submittedName>
</protein>